<evidence type="ECO:0000256" key="4">
    <source>
        <dbReference type="ARBA" id="ARBA00023163"/>
    </source>
</evidence>
<evidence type="ECO:0000256" key="2">
    <source>
        <dbReference type="ARBA" id="ARBA00023015"/>
    </source>
</evidence>
<name>A0A4S2MN50_9PEZI</name>
<accession>A0A4S2MN50</accession>
<feature type="region of interest" description="Disordered" evidence="6">
    <location>
        <begin position="142"/>
        <end position="180"/>
    </location>
</feature>
<keyword evidence="5" id="KW-0539">Nucleus</keyword>
<dbReference type="InterPro" id="IPR007219">
    <property type="entry name" value="XnlR_reg_dom"/>
</dbReference>
<keyword evidence="2" id="KW-0805">Transcription regulation</keyword>
<evidence type="ECO:0000313" key="8">
    <source>
        <dbReference type="EMBL" id="TGZ78405.1"/>
    </source>
</evidence>
<dbReference type="EMBL" id="ML220142">
    <property type="protein sequence ID" value="TGZ78405.1"/>
    <property type="molecule type" value="Genomic_DNA"/>
</dbReference>
<dbReference type="AlphaFoldDB" id="A0A4S2MN50"/>
<keyword evidence="3" id="KW-0238">DNA-binding</keyword>
<dbReference type="SMART" id="SM00906">
    <property type="entry name" value="Fungal_trans"/>
    <property type="match status" value="1"/>
</dbReference>
<evidence type="ECO:0000256" key="3">
    <source>
        <dbReference type="ARBA" id="ARBA00023125"/>
    </source>
</evidence>
<proteinExistence type="predicted"/>
<keyword evidence="1" id="KW-0862">Zinc</keyword>
<keyword evidence="9" id="KW-1185">Reference proteome</keyword>
<feature type="compositionally biased region" description="Low complexity" evidence="6">
    <location>
        <begin position="27"/>
        <end position="57"/>
    </location>
</feature>
<feature type="domain" description="Xylanolytic transcriptional activator regulatory" evidence="7">
    <location>
        <begin position="374"/>
        <end position="446"/>
    </location>
</feature>
<dbReference type="OrthoDB" id="5121955at2759"/>
<keyword evidence="4" id="KW-0804">Transcription</keyword>
<evidence type="ECO:0000256" key="5">
    <source>
        <dbReference type="ARBA" id="ARBA00023242"/>
    </source>
</evidence>
<reference evidence="8 9" key="1">
    <citation type="submission" date="2019-04" db="EMBL/GenBank/DDBJ databases">
        <title>Comparative genomics and transcriptomics to analyze fruiting body development in filamentous ascomycetes.</title>
        <authorList>
            <consortium name="DOE Joint Genome Institute"/>
            <person name="Lutkenhaus R."/>
            <person name="Traeger S."/>
            <person name="Breuer J."/>
            <person name="Kuo A."/>
            <person name="Lipzen A."/>
            <person name="Pangilinan J."/>
            <person name="Dilworth D."/>
            <person name="Sandor L."/>
            <person name="Poggeler S."/>
            <person name="Barry K."/>
            <person name="Grigoriev I.V."/>
            <person name="Nowrousian M."/>
        </authorList>
    </citation>
    <scope>NUCLEOTIDE SEQUENCE [LARGE SCALE GENOMIC DNA]</scope>
    <source>
        <strain evidence="8 9">CBS 389.68</strain>
    </source>
</reference>
<dbReference type="STRING" id="341454.A0A4S2MN50"/>
<evidence type="ECO:0000313" key="9">
    <source>
        <dbReference type="Proteomes" id="UP000298138"/>
    </source>
</evidence>
<dbReference type="CDD" id="cd12148">
    <property type="entry name" value="fungal_TF_MHR"/>
    <property type="match status" value="1"/>
</dbReference>
<dbReference type="PANTHER" id="PTHR47171:SF3">
    <property type="entry name" value="FARA-RELATED"/>
    <property type="match status" value="1"/>
</dbReference>
<sequence>MQHVVDPSRAGPLPTDQPATSLCHPDQLSQIQQLHQQQLHQAQQVQQIPQAARQQQQKPPSPPFVLVIPPAPSSENGSISNGDHGMLIDRDHLMMDSPPDSVSGSGSLFPTSGSGAASKPKRKRSMIACKNCNERRVRCDGATMGGARGRFESRDGKPERQMPSTNKPTPSTTRRPRRHSITGIDGEEWRKLIQNSEDINRRTTAPVTYLGESWHLSWAVQPQFDDEEKPLHLPTLMMPEDGEVYNRVNKKLWDEGAYILPRQEIRDLLIKQYLDVGHPICPIIDKKPFLESLETNTFSHLLVQTVLMVASMHCEWAILQRAGYMSRREAIDGFYKRARALFDGDAEPDRITSIQAMVLMSYWWRAVTDHKDPLWWLAGAVRFAQAMGLHRSTAKSKLAEPDRRRWRRLWYMLYLRDRMASSHFGRPMLIRAEDCDVEELELEDLMEEVTHVQALFILEQVSLARLIGAIATCEFSPGTHKDDEEHARQREDLHFQLRGWQSSLPPELVYQPSSRNLFAMYLQLAFLAQLLLLNRPVIYRDTSLPESIRLPSERIASNAADAISIIANDVVRGWGARFMSSHHMSCLFSAMTVQMLDRRSPIPQRAQEADRKLRRNLELCHQLSEILPMAGWLKSRYSKMLEDDGAADQEAARNQPISPPNLPQTPPNIALPSPDQVSASPRSQLLANQRAAAAAAAAQNQMGTIIEEQPQQWPSCRPGIPTHPAVTLPPLHPHQAYFPPGTSQEGQQQQQQMHPTNAVHFEPITSSSSSAAVAGVAGMDPQQHHAMGDQIDYQWFIENMGDLAAPVWWQSGEAGGLGGVGMGVGAGRGG</sequence>
<dbReference type="GO" id="GO:0003677">
    <property type="term" value="F:DNA binding"/>
    <property type="evidence" value="ECO:0007669"/>
    <property type="project" value="UniProtKB-KW"/>
</dbReference>
<gene>
    <name evidence="8" type="ORF">EX30DRAFT_373934</name>
</gene>
<dbReference type="Proteomes" id="UP000298138">
    <property type="component" value="Unassembled WGS sequence"/>
</dbReference>
<dbReference type="InParanoid" id="A0A4S2MN50"/>
<feature type="compositionally biased region" description="Low complexity" evidence="6">
    <location>
        <begin position="163"/>
        <end position="173"/>
    </location>
</feature>
<evidence type="ECO:0000256" key="6">
    <source>
        <dbReference type="SAM" id="MobiDB-lite"/>
    </source>
</evidence>
<dbReference type="Pfam" id="PF04082">
    <property type="entry name" value="Fungal_trans"/>
    <property type="match status" value="1"/>
</dbReference>
<feature type="compositionally biased region" description="Basic and acidic residues" evidence="6">
    <location>
        <begin position="149"/>
        <end position="160"/>
    </location>
</feature>
<feature type="compositionally biased region" description="Low complexity" evidence="6">
    <location>
        <begin position="95"/>
        <end position="107"/>
    </location>
</feature>
<feature type="region of interest" description="Disordered" evidence="6">
    <location>
        <begin position="644"/>
        <end position="691"/>
    </location>
</feature>
<dbReference type="PANTHER" id="PTHR47171">
    <property type="entry name" value="FARA-RELATED"/>
    <property type="match status" value="1"/>
</dbReference>
<dbReference type="GO" id="GO:0008270">
    <property type="term" value="F:zinc ion binding"/>
    <property type="evidence" value="ECO:0007669"/>
    <property type="project" value="InterPro"/>
</dbReference>
<feature type="region of interest" description="Disordered" evidence="6">
    <location>
        <begin position="1"/>
        <end position="124"/>
    </location>
</feature>
<feature type="compositionally biased region" description="Pro residues" evidence="6">
    <location>
        <begin position="657"/>
        <end position="666"/>
    </location>
</feature>
<evidence type="ECO:0000259" key="7">
    <source>
        <dbReference type="SMART" id="SM00906"/>
    </source>
</evidence>
<organism evidence="8 9">
    <name type="scientific">Ascodesmis nigricans</name>
    <dbReference type="NCBI Taxonomy" id="341454"/>
    <lineage>
        <taxon>Eukaryota</taxon>
        <taxon>Fungi</taxon>
        <taxon>Dikarya</taxon>
        <taxon>Ascomycota</taxon>
        <taxon>Pezizomycotina</taxon>
        <taxon>Pezizomycetes</taxon>
        <taxon>Pezizales</taxon>
        <taxon>Ascodesmidaceae</taxon>
        <taxon>Ascodesmis</taxon>
    </lineage>
</organism>
<protein>
    <recommendedName>
        <fullName evidence="7">Xylanolytic transcriptional activator regulatory domain-containing protein</fullName>
    </recommendedName>
</protein>
<dbReference type="GO" id="GO:0006351">
    <property type="term" value="P:DNA-templated transcription"/>
    <property type="evidence" value="ECO:0007669"/>
    <property type="project" value="InterPro"/>
</dbReference>
<evidence type="ECO:0000256" key="1">
    <source>
        <dbReference type="ARBA" id="ARBA00022833"/>
    </source>
</evidence>
<dbReference type="InterPro" id="IPR052073">
    <property type="entry name" value="Amide_Lactam_Regulators"/>
</dbReference>